<dbReference type="InterPro" id="IPR036570">
    <property type="entry name" value="HORMA_dom_sf"/>
</dbReference>
<accession>A0AAD5LN91</accession>
<dbReference type="AlphaFoldDB" id="A0AAD5LN91"/>
<protein>
    <recommendedName>
        <fullName evidence="1">HORMA domain-containing protein</fullName>
    </recommendedName>
</protein>
<dbReference type="InterPro" id="IPR045091">
    <property type="entry name" value="Mad2-like"/>
</dbReference>
<dbReference type="Pfam" id="PF02301">
    <property type="entry name" value="HORMA"/>
    <property type="match status" value="1"/>
</dbReference>
<gene>
    <name evidence="2" type="ORF">GHT06_009683</name>
</gene>
<dbReference type="InterPro" id="IPR003511">
    <property type="entry name" value="HORMA_dom"/>
</dbReference>
<proteinExistence type="predicted"/>
<evidence type="ECO:0000313" key="3">
    <source>
        <dbReference type="Proteomes" id="UP000820818"/>
    </source>
</evidence>
<comment type="caution">
    <text evidence="2">The sequence shown here is derived from an EMBL/GenBank/DDBJ whole genome shotgun (WGS) entry which is preliminary data.</text>
</comment>
<dbReference type="PANTHER" id="PTHR11842">
    <property type="entry name" value="MITOTIC SPINDLE ASSEMBLY CHECKPOINT PROTEIN MAD2"/>
    <property type="match status" value="1"/>
</dbReference>
<name>A0AAD5LN91_9CRUS</name>
<dbReference type="PANTHER" id="PTHR11842:SF10">
    <property type="entry name" value="MITOTIC SPINDLE ASSEMBLY CHECKPOINT PROTEIN MAD2B"/>
    <property type="match status" value="1"/>
</dbReference>
<dbReference type="GO" id="GO:0016035">
    <property type="term" value="C:zeta DNA polymerase complex"/>
    <property type="evidence" value="ECO:0007669"/>
    <property type="project" value="TreeGrafter"/>
</dbReference>
<sequence>MTLSASFGRDECIGLVVDFLEVSLHQILWACKLYPSEIFKQTQKFNALVYKSIHPEINSYIDNTLNTVRNLLSNDFVEKLVMVIKNNKPVERFVFSFHSYYKTTPSGKVTLNVTEIRQQATAIWLTMSQRLGSETHYDRENCTFAFEIHTRNVAYDKMLERQSTEDFQWIVADNIKNPNSVMPIRKLDSNPFCIDVYTEDYRGDDS</sequence>
<keyword evidence="3" id="KW-1185">Reference proteome</keyword>
<dbReference type="Gene3D" id="3.30.900.10">
    <property type="entry name" value="HORMA domain"/>
    <property type="match status" value="1"/>
</dbReference>
<reference evidence="2 3" key="1">
    <citation type="submission" date="2022-05" db="EMBL/GenBank/DDBJ databases">
        <title>A multi-omics perspective on studying reproductive biology in Daphnia sinensis.</title>
        <authorList>
            <person name="Jia J."/>
        </authorList>
    </citation>
    <scope>NUCLEOTIDE SEQUENCE [LARGE SCALE GENOMIC DNA]</scope>
    <source>
        <strain evidence="2 3">WSL</strain>
    </source>
</reference>
<organism evidence="2 3">
    <name type="scientific">Daphnia sinensis</name>
    <dbReference type="NCBI Taxonomy" id="1820382"/>
    <lineage>
        <taxon>Eukaryota</taxon>
        <taxon>Metazoa</taxon>
        <taxon>Ecdysozoa</taxon>
        <taxon>Arthropoda</taxon>
        <taxon>Crustacea</taxon>
        <taxon>Branchiopoda</taxon>
        <taxon>Diplostraca</taxon>
        <taxon>Cladocera</taxon>
        <taxon>Anomopoda</taxon>
        <taxon>Daphniidae</taxon>
        <taxon>Daphnia</taxon>
        <taxon>Daphnia similis group</taxon>
    </lineage>
</organism>
<feature type="domain" description="HORMA" evidence="1">
    <location>
        <begin position="10"/>
        <end position="198"/>
    </location>
</feature>
<dbReference type="PROSITE" id="PS50815">
    <property type="entry name" value="HORMA"/>
    <property type="match status" value="1"/>
</dbReference>
<dbReference type="Proteomes" id="UP000820818">
    <property type="component" value="Linkage Group LG1"/>
</dbReference>
<dbReference type="SUPFAM" id="SSF56019">
    <property type="entry name" value="The spindle assembly checkpoint protein mad2"/>
    <property type="match status" value="1"/>
</dbReference>
<evidence type="ECO:0000259" key="1">
    <source>
        <dbReference type="PROSITE" id="PS50815"/>
    </source>
</evidence>
<dbReference type="EMBL" id="WJBH02000001">
    <property type="protein sequence ID" value="KAI9565885.1"/>
    <property type="molecule type" value="Genomic_DNA"/>
</dbReference>
<evidence type="ECO:0000313" key="2">
    <source>
        <dbReference type="EMBL" id="KAI9565885.1"/>
    </source>
</evidence>